<dbReference type="InterPro" id="IPR036388">
    <property type="entry name" value="WH-like_DNA-bd_sf"/>
</dbReference>
<evidence type="ECO:0000259" key="7">
    <source>
        <dbReference type="Pfam" id="PF08281"/>
    </source>
</evidence>
<evidence type="ECO:0000256" key="4">
    <source>
        <dbReference type="ARBA" id="ARBA00023125"/>
    </source>
</evidence>
<dbReference type="AlphaFoldDB" id="A0A923LVW9"/>
<dbReference type="EMBL" id="JACOPL010000014">
    <property type="protein sequence ID" value="MBC5726365.1"/>
    <property type="molecule type" value="Genomic_DNA"/>
</dbReference>
<accession>A0A923LVW9</accession>
<evidence type="ECO:0000313" key="9">
    <source>
        <dbReference type="Proteomes" id="UP000606499"/>
    </source>
</evidence>
<dbReference type="RefSeq" id="WP_107631838.1">
    <property type="nucleotide sequence ID" value="NZ_JACOPL010000014.1"/>
</dbReference>
<dbReference type="InterPro" id="IPR039425">
    <property type="entry name" value="RNA_pol_sigma-70-like"/>
</dbReference>
<dbReference type="GO" id="GO:0006352">
    <property type="term" value="P:DNA-templated transcription initiation"/>
    <property type="evidence" value="ECO:0007669"/>
    <property type="project" value="InterPro"/>
</dbReference>
<dbReference type="NCBIfam" id="TIGR02937">
    <property type="entry name" value="sigma70-ECF"/>
    <property type="match status" value="1"/>
</dbReference>
<proteinExistence type="inferred from homology"/>
<evidence type="ECO:0000256" key="2">
    <source>
        <dbReference type="ARBA" id="ARBA00023015"/>
    </source>
</evidence>
<evidence type="ECO:0000256" key="3">
    <source>
        <dbReference type="ARBA" id="ARBA00023082"/>
    </source>
</evidence>
<evidence type="ECO:0000259" key="6">
    <source>
        <dbReference type="Pfam" id="PF04542"/>
    </source>
</evidence>
<dbReference type="InterPro" id="IPR007627">
    <property type="entry name" value="RNA_pol_sigma70_r2"/>
</dbReference>
<dbReference type="Proteomes" id="UP000606499">
    <property type="component" value="Unassembled WGS sequence"/>
</dbReference>
<dbReference type="SUPFAM" id="SSF88946">
    <property type="entry name" value="Sigma2 domain of RNA polymerase sigma factors"/>
    <property type="match status" value="1"/>
</dbReference>
<comment type="similarity">
    <text evidence="1">Belongs to the sigma-70 factor family. ECF subfamily.</text>
</comment>
<dbReference type="InterPro" id="IPR013324">
    <property type="entry name" value="RNA_pol_sigma_r3/r4-like"/>
</dbReference>
<keyword evidence="3" id="KW-0731">Sigma factor</keyword>
<dbReference type="InterPro" id="IPR014284">
    <property type="entry name" value="RNA_pol_sigma-70_dom"/>
</dbReference>
<dbReference type="GO" id="GO:0003677">
    <property type="term" value="F:DNA binding"/>
    <property type="evidence" value="ECO:0007669"/>
    <property type="project" value="UniProtKB-KW"/>
</dbReference>
<dbReference type="CDD" id="cd06171">
    <property type="entry name" value="Sigma70_r4"/>
    <property type="match status" value="1"/>
</dbReference>
<keyword evidence="4" id="KW-0238">DNA-binding</keyword>
<evidence type="ECO:0000256" key="1">
    <source>
        <dbReference type="ARBA" id="ARBA00010641"/>
    </source>
</evidence>
<dbReference type="InterPro" id="IPR013249">
    <property type="entry name" value="RNA_pol_sigma70_r4_t2"/>
</dbReference>
<gene>
    <name evidence="8" type="ORF">H8S45_12960</name>
</gene>
<protein>
    <submittedName>
        <fullName evidence="8">RNA polymerase sigma factor</fullName>
    </submittedName>
</protein>
<evidence type="ECO:0000256" key="5">
    <source>
        <dbReference type="ARBA" id="ARBA00023163"/>
    </source>
</evidence>
<comment type="caution">
    <text evidence="8">The sequence shown here is derived from an EMBL/GenBank/DDBJ whole genome shotgun (WGS) entry which is preliminary data.</text>
</comment>
<name>A0A923LVW9_9FIRM</name>
<dbReference type="PANTHER" id="PTHR43133:SF8">
    <property type="entry name" value="RNA POLYMERASE SIGMA FACTOR HI_1459-RELATED"/>
    <property type="match status" value="1"/>
</dbReference>
<dbReference type="SUPFAM" id="SSF88659">
    <property type="entry name" value="Sigma3 and sigma4 domains of RNA polymerase sigma factors"/>
    <property type="match status" value="1"/>
</dbReference>
<dbReference type="InterPro" id="IPR013325">
    <property type="entry name" value="RNA_pol_sigma_r2"/>
</dbReference>
<dbReference type="Pfam" id="PF08281">
    <property type="entry name" value="Sigma70_r4_2"/>
    <property type="match status" value="1"/>
</dbReference>
<keyword evidence="5" id="KW-0804">Transcription</keyword>
<feature type="domain" description="RNA polymerase sigma-70 region 2" evidence="6">
    <location>
        <begin position="21"/>
        <end position="88"/>
    </location>
</feature>
<dbReference type="GO" id="GO:0016987">
    <property type="term" value="F:sigma factor activity"/>
    <property type="evidence" value="ECO:0007669"/>
    <property type="project" value="UniProtKB-KW"/>
</dbReference>
<keyword evidence="2" id="KW-0805">Transcription regulation</keyword>
<dbReference type="Gene3D" id="1.10.1740.10">
    <property type="match status" value="1"/>
</dbReference>
<organism evidence="8 9">
    <name type="scientific">Agathobaculum faecis</name>
    <dbReference type="NCBI Taxonomy" id="2763013"/>
    <lineage>
        <taxon>Bacteria</taxon>
        <taxon>Bacillati</taxon>
        <taxon>Bacillota</taxon>
        <taxon>Clostridia</taxon>
        <taxon>Eubacteriales</taxon>
        <taxon>Butyricicoccaceae</taxon>
        <taxon>Agathobaculum</taxon>
    </lineage>
</organism>
<dbReference type="Pfam" id="PF04542">
    <property type="entry name" value="Sigma70_r2"/>
    <property type="match status" value="1"/>
</dbReference>
<dbReference type="PANTHER" id="PTHR43133">
    <property type="entry name" value="RNA POLYMERASE ECF-TYPE SIGMA FACTO"/>
    <property type="match status" value="1"/>
</dbReference>
<dbReference type="Gene3D" id="1.10.10.10">
    <property type="entry name" value="Winged helix-like DNA-binding domain superfamily/Winged helix DNA-binding domain"/>
    <property type="match status" value="1"/>
</dbReference>
<reference evidence="8" key="1">
    <citation type="submission" date="2020-08" db="EMBL/GenBank/DDBJ databases">
        <title>Genome public.</title>
        <authorList>
            <person name="Liu C."/>
            <person name="Sun Q."/>
        </authorList>
    </citation>
    <scope>NUCLEOTIDE SEQUENCE</scope>
    <source>
        <strain evidence="8">NSJ-28</strain>
    </source>
</reference>
<keyword evidence="9" id="KW-1185">Reference proteome</keyword>
<evidence type="ECO:0000313" key="8">
    <source>
        <dbReference type="EMBL" id="MBC5726365.1"/>
    </source>
</evidence>
<feature type="domain" description="RNA polymerase sigma factor 70 region 4 type 2" evidence="7">
    <location>
        <begin position="115"/>
        <end position="167"/>
    </location>
</feature>
<sequence>MTDEELVRRMQRGDMQAFDELYARYKNDAYRVACLITGNRADGEDLTQEAFVICARSIGSLKDGAKFRPWLLKTLSRAAWKYCRKTKRETPVAEFFETGEAESALSAVLRTDEQRRLYEALYALDEKRRVVTILYYFDDLPVKEIACTLGVTEGTVKSRLFSARRHLRQALTAKEGKPKEAATNG</sequence>